<dbReference type="InterPro" id="IPR026353">
    <property type="entry name" value="Hypoxan-DNA_Glyclase"/>
</dbReference>
<feature type="domain" description="Uracil-DNA glycosylase-like" evidence="1">
    <location>
        <begin position="19"/>
        <end position="156"/>
    </location>
</feature>
<dbReference type="Gene3D" id="3.40.470.10">
    <property type="entry name" value="Uracil-DNA glycosylase-like domain"/>
    <property type="match status" value="1"/>
</dbReference>
<dbReference type="RefSeq" id="WP_021725067.1">
    <property type="nucleotide sequence ID" value="NZ_AWEZ01000008.1"/>
</dbReference>
<dbReference type="AlphaFoldDB" id="U2V545"/>
<proteinExistence type="predicted"/>
<dbReference type="EC" id="3.2.2.15" evidence="2"/>
<dbReference type="NCBIfam" id="TIGR04274">
    <property type="entry name" value="hypoxanDNAglyco"/>
    <property type="match status" value="1"/>
</dbReference>
<name>U2V545_9ACTN</name>
<evidence type="ECO:0000313" key="2">
    <source>
        <dbReference type="EMBL" id="ERL10482.1"/>
    </source>
</evidence>
<dbReference type="InterPro" id="IPR036895">
    <property type="entry name" value="Uracil-DNA_glycosylase-like_sf"/>
</dbReference>
<dbReference type="Pfam" id="PF03167">
    <property type="entry name" value="UDG"/>
    <property type="match status" value="1"/>
</dbReference>
<keyword evidence="2" id="KW-0326">Glycosidase</keyword>
<dbReference type="GO" id="GO:0033958">
    <property type="term" value="F:DNA-deoxyinosine glycosylase activity"/>
    <property type="evidence" value="ECO:0007669"/>
    <property type="project" value="UniProtKB-EC"/>
</dbReference>
<gene>
    <name evidence="2" type="ORF">HMPREF1316_2064</name>
</gene>
<dbReference type="eggNOG" id="COG3663">
    <property type="taxonomic scope" value="Bacteria"/>
</dbReference>
<dbReference type="OrthoDB" id="9799921at2"/>
<evidence type="ECO:0000313" key="3">
    <source>
        <dbReference type="Proteomes" id="UP000016638"/>
    </source>
</evidence>
<keyword evidence="3" id="KW-1185">Reference proteome</keyword>
<keyword evidence="2" id="KW-0378">Hydrolase</keyword>
<dbReference type="EMBL" id="AWEZ01000008">
    <property type="protein sequence ID" value="ERL10482.1"/>
    <property type="molecule type" value="Genomic_DNA"/>
</dbReference>
<comment type="caution">
    <text evidence="2">The sequence shown here is derived from an EMBL/GenBank/DDBJ whole genome shotgun (WGS) entry which is preliminary data.</text>
</comment>
<protein>
    <submittedName>
        <fullName evidence="2">DNA-deoxyinosine glycosylase</fullName>
        <ecNumber evidence="2">3.2.2.15</ecNumber>
    </submittedName>
</protein>
<organism evidence="2 3">
    <name type="scientific">Olsenella profusa F0195</name>
    <dbReference type="NCBI Taxonomy" id="1125712"/>
    <lineage>
        <taxon>Bacteria</taxon>
        <taxon>Bacillati</taxon>
        <taxon>Actinomycetota</taxon>
        <taxon>Coriobacteriia</taxon>
        <taxon>Coriobacteriales</taxon>
        <taxon>Atopobiaceae</taxon>
        <taxon>Olsenella</taxon>
    </lineage>
</organism>
<sequence>MDRRPGAASELVASPLPAVFDRESRVLILGTLPSPASRERGCHYGNPQNRFWRVLSALWDEEEPRDNEGRRSLLCRRHLALHDVLASARITGASDASIRDPVPNDLAPLLATTQVRAIFCTGQAAGRLYRTYLEPQVGMTCTVLPSTSPANARWRLEDLVRAYAPVREAAERGMCP</sequence>
<accession>U2V545</accession>
<reference evidence="2 3" key="1">
    <citation type="submission" date="2013-08" db="EMBL/GenBank/DDBJ databases">
        <authorList>
            <person name="Durkin A.S."/>
            <person name="Haft D.R."/>
            <person name="McCorrison J."/>
            <person name="Torralba M."/>
            <person name="Gillis M."/>
            <person name="Haft D.H."/>
            <person name="Methe B."/>
            <person name="Sutton G."/>
            <person name="Nelson K.E."/>
        </authorList>
    </citation>
    <scope>NUCLEOTIDE SEQUENCE [LARGE SCALE GENOMIC DNA]</scope>
    <source>
        <strain evidence="2 3">F0195</strain>
    </source>
</reference>
<dbReference type="STRING" id="1125712.HMPREF1316_2064"/>
<dbReference type="Proteomes" id="UP000016638">
    <property type="component" value="Unassembled WGS sequence"/>
</dbReference>
<dbReference type="InterPro" id="IPR005122">
    <property type="entry name" value="Uracil-DNA_glycosylase-like"/>
</dbReference>
<evidence type="ECO:0000259" key="1">
    <source>
        <dbReference type="Pfam" id="PF03167"/>
    </source>
</evidence>
<dbReference type="CDD" id="cd10032">
    <property type="entry name" value="UDG-F6_HDG"/>
    <property type="match status" value="1"/>
</dbReference>
<dbReference type="PATRIC" id="fig|1125712.3.peg.269"/>
<dbReference type="SUPFAM" id="SSF52141">
    <property type="entry name" value="Uracil-DNA glycosylase-like"/>
    <property type="match status" value="1"/>
</dbReference>